<name>A0A7K0K4F1_9ACTO</name>
<dbReference type="InterPro" id="IPR016181">
    <property type="entry name" value="Acyl_CoA_acyltransferase"/>
</dbReference>
<dbReference type="InterPro" id="IPR051531">
    <property type="entry name" value="N-acetyltransferase"/>
</dbReference>
<dbReference type="Gene3D" id="1.10.3420.10">
    <property type="entry name" value="putative ntp pyrophosphohydrolase like domain"/>
    <property type="match status" value="1"/>
</dbReference>
<dbReference type="Proteomes" id="UP000442535">
    <property type="component" value="Unassembled WGS sequence"/>
</dbReference>
<dbReference type="CDD" id="cd04301">
    <property type="entry name" value="NAT_SF"/>
    <property type="match status" value="1"/>
</dbReference>
<dbReference type="SUPFAM" id="SSF55729">
    <property type="entry name" value="Acyl-CoA N-acyltransferases (Nat)"/>
    <property type="match status" value="1"/>
</dbReference>
<dbReference type="PANTHER" id="PTHR43792:SF8">
    <property type="entry name" value="[RIBOSOMAL PROTEIN US5]-ALANINE N-ACETYLTRANSFERASE"/>
    <property type="match status" value="1"/>
</dbReference>
<dbReference type="EMBL" id="VUMY01000017">
    <property type="protein sequence ID" value="MST50356.1"/>
    <property type="molecule type" value="Genomic_DNA"/>
</dbReference>
<dbReference type="Pfam" id="PF01503">
    <property type="entry name" value="PRA-PH"/>
    <property type="match status" value="1"/>
</dbReference>
<dbReference type="Pfam" id="PF13302">
    <property type="entry name" value="Acetyltransf_3"/>
    <property type="match status" value="1"/>
</dbReference>
<comment type="caution">
    <text evidence="5">The sequence shown here is derived from an EMBL/GenBank/DDBJ whole genome shotgun (WGS) entry which is preliminary data.</text>
</comment>
<evidence type="ECO:0000313" key="6">
    <source>
        <dbReference type="Proteomes" id="UP000442535"/>
    </source>
</evidence>
<evidence type="ECO:0000256" key="1">
    <source>
        <dbReference type="ARBA" id="ARBA00022679"/>
    </source>
</evidence>
<dbReference type="PROSITE" id="PS51186">
    <property type="entry name" value="GNAT"/>
    <property type="match status" value="1"/>
</dbReference>
<evidence type="ECO:0000259" key="4">
    <source>
        <dbReference type="PROSITE" id="PS51186"/>
    </source>
</evidence>
<keyword evidence="1 5" id="KW-0808">Transferase</keyword>
<evidence type="ECO:0000313" key="5">
    <source>
        <dbReference type="EMBL" id="MST50356.1"/>
    </source>
</evidence>
<keyword evidence="2" id="KW-0012">Acyltransferase</keyword>
<evidence type="ECO:0000256" key="3">
    <source>
        <dbReference type="ARBA" id="ARBA00038502"/>
    </source>
</evidence>
<dbReference type="CDD" id="cd11530">
    <property type="entry name" value="NTP-PPase_DR2231_like"/>
    <property type="match status" value="1"/>
</dbReference>
<sequence length="372" mass="40796">MGQNFVEGIATSVATSAKDSGIGAHEPFAVSEGNLSLDVPRAEDIHDIASACQDPEIQRFTTVPIPYGPDDAKFFVENITPKIWAEGGSSWVIRVNDEAGKHFAGTIALRNRIDKVADIGFCIDQSWRGQGLMTRAVRLAIQTAFNELGFDCVTWEARPDNLASRKVAWKCGFSFGGVVRGLGLRRGARDDLVIGSILKGDSFEPKGTWEDTEMIGMNPNPRDPEALVRQFHETYNLPVVTDGPNIENERMHMRLSLVLEETSELVRALYGEKAYETIQGAIRKLQTEDEGARDIVEVADALADLTYVVYGMALEAGISLPAVLREVQASNMSKLGEDGKPIYRDDGKVLKGPGFFNPNIKRALDKNVAPSR</sequence>
<dbReference type="InterPro" id="IPR033653">
    <property type="entry name" value="NTP-PPase_DR2231-like"/>
</dbReference>
<dbReference type="GO" id="GO:0016747">
    <property type="term" value="F:acyltransferase activity, transferring groups other than amino-acyl groups"/>
    <property type="evidence" value="ECO:0007669"/>
    <property type="project" value="InterPro"/>
</dbReference>
<comment type="similarity">
    <text evidence="3">Belongs to the acetyltransferase family. RimJ subfamily.</text>
</comment>
<dbReference type="InterPro" id="IPR023292">
    <property type="entry name" value="NTP_PyroPHydrolase-like_dom_sf"/>
</dbReference>
<accession>A0A7K0K4F1</accession>
<proteinExistence type="inferred from homology"/>
<dbReference type="RefSeq" id="WP_154545925.1">
    <property type="nucleotide sequence ID" value="NZ_VUMY01000017.1"/>
</dbReference>
<keyword evidence="6" id="KW-1185">Reference proteome</keyword>
<protein>
    <submittedName>
        <fullName evidence="5">GNAT family N-acetyltransferase</fullName>
    </submittedName>
</protein>
<evidence type="ECO:0000256" key="2">
    <source>
        <dbReference type="ARBA" id="ARBA00023315"/>
    </source>
</evidence>
<dbReference type="PANTHER" id="PTHR43792">
    <property type="entry name" value="GNAT FAMILY, PUTATIVE (AFU_ORTHOLOGUE AFUA_3G00765)-RELATED-RELATED"/>
    <property type="match status" value="1"/>
</dbReference>
<dbReference type="Gene3D" id="3.40.630.30">
    <property type="match status" value="1"/>
</dbReference>
<dbReference type="AlphaFoldDB" id="A0A7K0K4F1"/>
<organism evidence="5 6">
    <name type="scientific">Mobiluncus porci</name>
    <dbReference type="NCBI Taxonomy" id="2652278"/>
    <lineage>
        <taxon>Bacteria</taxon>
        <taxon>Bacillati</taxon>
        <taxon>Actinomycetota</taxon>
        <taxon>Actinomycetes</taxon>
        <taxon>Actinomycetales</taxon>
        <taxon>Actinomycetaceae</taxon>
        <taxon>Mobiluncus</taxon>
    </lineage>
</organism>
<feature type="domain" description="N-acetyltransferase" evidence="4">
    <location>
        <begin position="35"/>
        <end position="204"/>
    </location>
</feature>
<gene>
    <name evidence="5" type="ORF">FYJ63_08970</name>
</gene>
<dbReference type="InterPro" id="IPR021130">
    <property type="entry name" value="PRib-ATP_PPHydrolase-like"/>
</dbReference>
<dbReference type="InterPro" id="IPR000182">
    <property type="entry name" value="GNAT_dom"/>
</dbReference>
<reference evidence="5 6" key="1">
    <citation type="submission" date="2019-08" db="EMBL/GenBank/DDBJ databases">
        <title>In-depth cultivation of the pig gut microbiome towards novel bacterial diversity and tailored functional studies.</title>
        <authorList>
            <person name="Wylensek D."/>
            <person name="Hitch T.C.A."/>
            <person name="Clavel T."/>
        </authorList>
    </citation>
    <scope>NUCLEOTIDE SEQUENCE [LARGE SCALE GENOMIC DNA]</scope>
    <source>
        <strain evidence="5 6">RF-GAM-744-WT-7</strain>
    </source>
</reference>